<dbReference type="PANTHER" id="PTHR10828:SF17">
    <property type="entry name" value="PROTEIN-TYROSINE-PHOSPHATASE"/>
    <property type="match status" value="1"/>
</dbReference>
<dbReference type="STRING" id="669874.A0A1E4TTF6"/>
<keyword evidence="6" id="KW-0131">Cell cycle</keyword>
<evidence type="ECO:0000256" key="5">
    <source>
        <dbReference type="ARBA" id="ARBA00022912"/>
    </source>
</evidence>
<reference evidence="9" key="1">
    <citation type="submission" date="2016-05" db="EMBL/GenBank/DDBJ databases">
        <title>Comparative genomics of biotechnologically important yeasts.</title>
        <authorList>
            <consortium name="DOE Joint Genome Institute"/>
            <person name="Riley R."/>
            <person name="Haridas S."/>
            <person name="Wolfe K.H."/>
            <person name="Lopes M.R."/>
            <person name="Hittinger C.T."/>
            <person name="Goker M."/>
            <person name="Salamov A."/>
            <person name="Wisecaver J."/>
            <person name="Long T.M."/>
            <person name="Aerts A.L."/>
            <person name="Barry K."/>
            <person name="Choi C."/>
            <person name="Clum A."/>
            <person name="Coughlan A.Y."/>
            <person name="Deshpande S."/>
            <person name="Douglass A.P."/>
            <person name="Hanson S.J."/>
            <person name="Klenk H.-P."/>
            <person name="Labutti K."/>
            <person name="Lapidus A."/>
            <person name="Lindquist E."/>
            <person name="Lipzen A."/>
            <person name="Meier-Kolthoff J.P."/>
            <person name="Ohm R.A."/>
            <person name="Otillar R.P."/>
            <person name="Pangilinan J."/>
            <person name="Peng Y."/>
            <person name="Rokas A."/>
            <person name="Rosa C.A."/>
            <person name="Scheuner C."/>
            <person name="Sibirny A.A."/>
            <person name="Slot J.C."/>
            <person name="Stielow J.B."/>
            <person name="Sun H."/>
            <person name="Kurtzman C.P."/>
            <person name="Blackwell M."/>
            <person name="Grigoriev I.V."/>
            <person name="Jeffries T.W."/>
        </authorList>
    </citation>
    <scope>NUCLEOTIDE SEQUENCE [LARGE SCALE GENOMIC DNA]</scope>
    <source>
        <strain evidence="9">NRRL Y-2460</strain>
    </source>
</reference>
<dbReference type="OrthoDB" id="26523at2759"/>
<dbReference type="InterPro" id="IPR001763">
    <property type="entry name" value="Rhodanese-like_dom"/>
</dbReference>
<sequence>MTKLTFEDVSKGNSTLEKTSISTFNVKGDLIPRIDVNQFVKILDGVYNEYFSKVLIIDCRFEYEFNGGHIDGAINISSQKDLENKFLKEDCLAKIDMNSKKNDTLLIFHCEFSSYRGP</sequence>
<proteinExistence type="inferred from homology"/>
<dbReference type="GO" id="GO:0004725">
    <property type="term" value="F:protein tyrosine phosphatase activity"/>
    <property type="evidence" value="ECO:0007669"/>
    <property type="project" value="UniProtKB-EC"/>
</dbReference>
<evidence type="ECO:0000256" key="3">
    <source>
        <dbReference type="ARBA" id="ARBA00022618"/>
    </source>
</evidence>
<keyword evidence="3" id="KW-0132">Cell division</keyword>
<dbReference type="SUPFAM" id="SSF52821">
    <property type="entry name" value="Rhodanese/Cell cycle control phosphatase"/>
    <property type="match status" value="1"/>
</dbReference>
<dbReference type="AlphaFoldDB" id="A0A1E4TTF6"/>
<feature type="non-terminal residue" evidence="8">
    <location>
        <position position="118"/>
    </location>
</feature>
<protein>
    <recommendedName>
        <fullName evidence="2">protein-tyrosine-phosphatase</fullName>
        <ecNumber evidence="2">3.1.3.48</ecNumber>
    </recommendedName>
</protein>
<evidence type="ECO:0000256" key="4">
    <source>
        <dbReference type="ARBA" id="ARBA00022801"/>
    </source>
</evidence>
<dbReference type="Proteomes" id="UP000094236">
    <property type="component" value="Unassembled WGS sequence"/>
</dbReference>
<dbReference type="EC" id="3.1.3.48" evidence="2"/>
<keyword evidence="9" id="KW-1185">Reference proteome</keyword>
<dbReference type="GO" id="GO:0005737">
    <property type="term" value="C:cytoplasm"/>
    <property type="evidence" value="ECO:0007669"/>
    <property type="project" value="TreeGrafter"/>
</dbReference>
<comment type="similarity">
    <text evidence="1">Belongs to the MPI phosphatase family.</text>
</comment>
<dbReference type="EMBL" id="KV454015">
    <property type="protein sequence ID" value="ODV95026.1"/>
    <property type="molecule type" value="Genomic_DNA"/>
</dbReference>
<dbReference type="Pfam" id="PF00581">
    <property type="entry name" value="Rhodanese"/>
    <property type="match status" value="1"/>
</dbReference>
<dbReference type="PROSITE" id="PS50206">
    <property type="entry name" value="RHODANESE_3"/>
    <property type="match status" value="1"/>
</dbReference>
<evidence type="ECO:0000313" key="9">
    <source>
        <dbReference type="Proteomes" id="UP000094236"/>
    </source>
</evidence>
<dbReference type="GO" id="GO:0005634">
    <property type="term" value="C:nucleus"/>
    <property type="evidence" value="ECO:0007669"/>
    <property type="project" value="TreeGrafter"/>
</dbReference>
<evidence type="ECO:0000259" key="7">
    <source>
        <dbReference type="PROSITE" id="PS50206"/>
    </source>
</evidence>
<organism evidence="8 9">
    <name type="scientific">Pachysolen tannophilus NRRL Y-2460</name>
    <dbReference type="NCBI Taxonomy" id="669874"/>
    <lineage>
        <taxon>Eukaryota</taxon>
        <taxon>Fungi</taxon>
        <taxon>Dikarya</taxon>
        <taxon>Ascomycota</taxon>
        <taxon>Saccharomycotina</taxon>
        <taxon>Pichiomycetes</taxon>
        <taxon>Pachysolenaceae</taxon>
        <taxon>Pachysolen</taxon>
    </lineage>
</organism>
<dbReference type="PRINTS" id="PR00716">
    <property type="entry name" value="MPIPHPHTASE"/>
</dbReference>
<feature type="domain" description="Rhodanese" evidence="7">
    <location>
        <begin position="50"/>
        <end position="118"/>
    </location>
</feature>
<keyword evidence="5" id="KW-0904">Protein phosphatase</keyword>
<dbReference type="GO" id="GO:0110032">
    <property type="term" value="P:positive regulation of G2/MI transition of meiotic cell cycle"/>
    <property type="evidence" value="ECO:0007669"/>
    <property type="project" value="TreeGrafter"/>
</dbReference>
<gene>
    <name evidence="8" type="ORF">PACTADRAFT_43773</name>
</gene>
<accession>A0A1E4TTF6</accession>
<dbReference type="GO" id="GO:0010971">
    <property type="term" value="P:positive regulation of G2/M transition of mitotic cell cycle"/>
    <property type="evidence" value="ECO:0007669"/>
    <property type="project" value="TreeGrafter"/>
</dbReference>
<name>A0A1E4TTF6_PACTA</name>
<evidence type="ECO:0000256" key="1">
    <source>
        <dbReference type="ARBA" id="ARBA00011065"/>
    </source>
</evidence>
<evidence type="ECO:0000256" key="2">
    <source>
        <dbReference type="ARBA" id="ARBA00013064"/>
    </source>
</evidence>
<dbReference type="InterPro" id="IPR036873">
    <property type="entry name" value="Rhodanese-like_dom_sf"/>
</dbReference>
<dbReference type="Gene3D" id="3.40.250.10">
    <property type="entry name" value="Rhodanese-like domain"/>
    <property type="match status" value="1"/>
</dbReference>
<dbReference type="GO" id="GO:0051301">
    <property type="term" value="P:cell division"/>
    <property type="evidence" value="ECO:0007669"/>
    <property type="project" value="UniProtKB-KW"/>
</dbReference>
<keyword evidence="4" id="KW-0378">Hydrolase</keyword>
<evidence type="ECO:0000313" key="8">
    <source>
        <dbReference type="EMBL" id="ODV95026.1"/>
    </source>
</evidence>
<dbReference type="GO" id="GO:0000086">
    <property type="term" value="P:G2/M transition of mitotic cell cycle"/>
    <property type="evidence" value="ECO:0007669"/>
    <property type="project" value="TreeGrafter"/>
</dbReference>
<evidence type="ECO:0000256" key="6">
    <source>
        <dbReference type="ARBA" id="ARBA00023306"/>
    </source>
</evidence>
<dbReference type="InterPro" id="IPR000751">
    <property type="entry name" value="MPI_Phosphatase"/>
</dbReference>
<dbReference type="PANTHER" id="PTHR10828">
    <property type="entry name" value="M-PHASE INDUCER PHOSPHATASE DUAL SPECIFICITY PHOSPHATASE CDC25"/>
    <property type="match status" value="1"/>
</dbReference>